<dbReference type="GO" id="GO:0003677">
    <property type="term" value="F:DNA binding"/>
    <property type="evidence" value="ECO:0007669"/>
    <property type="project" value="InterPro"/>
</dbReference>
<evidence type="ECO:0000313" key="7">
    <source>
        <dbReference type="EMBL" id="ADC35995.1"/>
    </source>
</evidence>
<dbReference type="Gene3D" id="3.30.450.40">
    <property type="match status" value="1"/>
</dbReference>
<dbReference type="SUPFAM" id="SSF46785">
    <property type="entry name" value="Winged helix' DNA-binding domain"/>
    <property type="match status" value="1"/>
</dbReference>
<evidence type="ECO:0000256" key="3">
    <source>
        <dbReference type="ARBA" id="ARBA00023016"/>
    </source>
</evidence>
<comment type="function">
    <text evidence="5">Negative regulator of class I heat shock genes (grpE-dnaK-dnaJ and groELS operons). Prevents heat-shock induction of these operons.</text>
</comment>
<dbReference type="PIRSF" id="PIRSF005485">
    <property type="entry name" value="HrcA"/>
    <property type="match status" value="1"/>
</dbReference>
<keyword evidence="4 5" id="KW-0804">Transcription</keyword>
<dbReference type="InterPro" id="IPR002571">
    <property type="entry name" value="HrcA"/>
</dbReference>
<dbReference type="PANTHER" id="PTHR34824">
    <property type="entry name" value="HEAT-INDUCIBLE TRANSCRIPTION REPRESSOR HRCA"/>
    <property type="match status" value="1"/>
</dbReference>
<reference evidence="7" key="2">
    <citation type="journal article" date="2010" name="Appl. Environ. Microbiol.">
        <title>Comparative analysis of acidobacterial genomic fragments from terrestrial and aquatic metagenomic libraries, with emphasis on acidobacteria subdivision 6.</title>
        <authorList>
            <person name="Kielak A.M."/>
            <person name="van Veen J.A."/>
            <person name="Kowalchuk G.A."/>
        </authorList>
    </citation>
    <scope>NUCLEOTIDE SEQUENCE</scope>
</reference>
<dbReference type="PANTHER" id="PTHR34824:SF1">
    <property type="entry name" value="HEAT-INDUCIBLE TRANSCRIPTION REPRESSOR HRCA"/>
    <property type="match status" value="1"/>
</dbReference>
<dbReference type="HAMAP" id="MF_00081">
    <property type="entry name" value="HrcA"/>
    <property type="match status" value="1"/>
</dbReference>
<dbReference type="InterPro" id="IPR029016">
    <property type="entry name" value="GAF-like_dom_sf"/>
</dbReference>
<dbReference type="EMBL" id="GU260707">
    <property type="protein sequence ID" value="ADC35995.1"/>
    <property type="molecule type" value="Genomic_DNA"/>
</dbReference>
<evidence type="ECO:0000256" key="2">
    <source>
        <dbReference type="ARBA" id="ARBA00023015"/>
    </source>
</evidence>
<evidence type="ECO:0000256" key="1">
    <source>
        <dbReference type="ARBA" id="ARBA00022491"/>
    </source>
</evidence>
<feature type="domain" description="Heat-inducible transcription repressor HrcA C-terminal" evidence="6">
    <location>
        <begin position="115"/>
        <end position="337"/>
    </location>
</feature>
<comment type="similarity">
    <text evidence="5">Belongs to the HrcA family.</text>
</comment>
<keyword evidence="2 5" id="KW-0805">Transcription regulation</keyword>
<dbReference type="GO" id="GO:0045892">
    <property type="term" value="P:negative regulation of DNA-templated transcription"/>
    <property type="evidence" value="ECO:0007669"/>
    <property type="project" value="UniProtKB-UniRule"/>
</dbReference>
<accession>E3T6Q1</accession>
<protein>
    <recommendedName>
        <fullName evidence="5">Heat-inducible transcription repressor HrcA</fullName>
    </recommendedName>
</protein>
<dbReference type="InterPro" id="IPR021153">
    <property type="entry name" value="HrcA_C"/>
</dbReference>
<evidence type="ECO:0000256" key="4">
    <source>
        <dbReference type="ARBA" id="ARBA00023163"/>
    </source>
</evidence>
<dbReference type="SUPFAM" id="SSF55781">
    <property type="entry name" value="GAF domain-like"/>
    <property type="match status" value="1"/>
</dbReference>
<evidence type="ECO:0000259" key="6">
    <source>
        <dbReference type="Pfam" id="PF01628"/>
    </source>
</evidence>
<name>E3T6Q1_9BACT</name>
<dbReference type="InterPro" id="IPR036388">
    <property type="entry name" value="WH-like_DNA-bd_sf"/>
</dbReference>
<sequence length="356" mass="38491">MARRPRRTLGPLDLRSQAILRAVIEEYVTTAQPVGSLALVERYGLGVSSATVRNILAELEAAGLLTHPHTSAGRVPTDAGYRFYVESIAETVPLPAVEQLMIRHQFGQVEFASEHWFRLAATTLAGLTRSAGIATPAKPQSAHIRRIDLVAVNERMASLILVLREGAIKQAVVPLDEADEVDQATLNRVAAWLNSNLTDRTADVATLALASLGTETALERVAARVGERIVRIVLEYDSATVEEVFSDGLLNVMEAPEFAQSDKLRQVFTALENRVYLGELVGSVASSGRIHVFIGAENAPLEMHDVSLVLAPYGRPGRAIGVVGVLGPTRMSYPQAIGTVRFVSGLMNELVDHLYA</sequence>
<dbReference type="NCBIfam" id="TIGR00331">
    <property type="entry name" value="hrcA"/>
    <property type="match status" value="1"/>
</dbReference>
<keyword evidence="3 5" id="KW-0346">Stress response</keyword>
<organism evidence="7">
    <name type="scientific">uncultured bacterium 148</name>
    <dbReference type="NCBI Taxonomy" id="698380"/>
    <lineage>
        <taxon>Bacteria</taxon>
        <taxon>environmental samples</taxon>
    </lineage>
</organism>
<dbReference type="Gene3D" id="1.10.10.10">
    <property type="entry name" value="Winged helix-like DNA-binding domain superfamily/Winged helix DNA-binding domain"/>
    <property type="match status" value="1"/>
</dbReference>
<gene>
    <name evidence="5" type="primary">hrcA</name>
</gene>
<proteinExistence type="inferred from homology"/>
<reference evidence="7" key="1">
    <citation type="submission" date="2009-12" db="EMBL/GenBank/DDBJ databases">
        <authorList>
            <person name="Kielak A."/>
            <person name="van Veen J.A."/>
            <person name="Kowalchuk G.A."/>
        </authorList>
    </citation>
    <scope>NUCLEOTIDE SEQUENCE</scope>
</reference>
<evidence type="ECO:0000256" key="5">
    <source>
        <dbReference type="HAMAP-Rule" id="MF_00081"/>
    </source>
</evidence>
<dbReference type="Pfam" id="PF01628">
    <property type="entry name" value="HrcA"/>
    <property type="match status" value="1"/>
</dbReference>
<keyword evidence="1 5" id="KW-0678">Repressor</keyword>
<dbReference type="AlphaFoldDB" id="E3T6Q1"/>
<dbReference type="InterPro" id="IPR036390">
    <property type="entry name" value="WH_DNA-bd_sf"/>
</dbReference>